<evidence type="ECO:0000313" key="4">
    <source>
        <dbReference type="Proteomes" id="UP001499884"/>
    </source>
</evidence>
<dbReference type="Proteomes" id="UP001499884">
    <property type="component" value="Unassembled WGS sequence"/>
</dbReference>
<evidence type="ECO:0000313" key="3">
    <source>
        <dbReference type="EMBL" id="GAA3714172.1"/>
    </source>
</evidence>
<name>A0ABP7E5T3_9ACTN</name>
<organism evidence="3 4">
    <name type="scientific">Streptomyces tremellae</name>
    <dbReference type="NCBI Taxonomy" id="1124239"/>
    <lineage>
        <taxon>Bacteria</taxon>
        <taxon>Bacillati</taxon>
        <taxon>Actinomycetota</taxon>
        <taxon>Actinomycetes</taxon>
        <taxon>Kitasatosporales</taxon>
        <taxon>Streptomycetaceae</taxon>
        <taxon>Streptomyces</taxon>
    </lineage>
</organism>
<feature type="compositionally biased region" description="Low complexity" evidence="1">
    <location>
        <begin position="98"/>
        <end position="123"/>
    </location>
</feature>
<feature type="region of interest" description="Disordered" evidence="1">
    <location>
        <begin position="63"/>
        <end position="164"/>
    </location>
</feature>
<proteinExistence type="predicted"/>
<evidence type="ECO:0000256" key="1">
    <source>
        <dbReference type="SAM" id="MobiDB-lite"/>
    </source>
</evidence>
<accession>A0ABP7E5T3</accession>
<dbReference type="EMBL" id="BAABEP010000003">
    <property type="protein sequence ID" value="GAA3714172.1"/>
    <property type="molecule type" value="Genomic_DNA"/>
</dbReference>
<sequence>MRGPRGARADGMAGMVRNLEQGERRHTAVRDAHRARPRARFAAGAVALVAASGVALAGCGAGAQGTPRGSVGPAADRGSAAPSTGGSADKASGAPETPAASVSDTASASDGAGSGTPAAGASSRTPSAPVGARAADGGRTTAAPAGASRCHTSELRASVGPDDPGAGQENYALVLTNTSGRTCTVHGFPGFAFVDSSGRQVTQDPQRVGGRKQTVRLAPGHSAWAALGFPNPGVVGGRTATPAEVRITPPDETAYLTVPWKDGPVSEHPPAAGAPHVGPLQPGTGPGSPSGTSR</sequence>
<comment type="caution">
    <text evidence="3">The sequence shown here is derived from an EMBL/GenBank/DDBJ whole genome shotgun (WGS) entry which is preliminary data.</text>
</comment>
<gene>
    <name evidence="3" type="ORF">GCM10023082_09960</name>
</gene>
<feature type="compositionally biased region" description="Basic and acidic residues" evidence="1">
    <location>
        <begin position="20"/>
        <end position="34"/>
    </location>
</feature>
<feature type="region of interest" description="Disordered" evidence="1">
    <location>
        <begin position="1"/>
        <end position="35"/>
    </location>
</feature>
<feature type="region of interest" description="Disordered" evidence="1">
    <location>
        <begin position="255"/>
        <end position="294"/>
    </location>
</feature>
<feature type="compositionally biased region" description="Low complexity" evidence="1">
    <location>
        <begin position="131"/>
        <end position="147"/>
    </location>
</feature>
<keyword evidence="4" id="KW-1185">Reference proteome</keyword>
<reference evidence="4" key="1">
    <citation type="journal article" date="2019" name="Int. J. Syst. Evol. Microbiol.">
        <title>The Global Catalogue of Microorganisms (GCM) 10K type strain sequencing project: providing services to taxonomists for standard genome sequencing and annotation.</title>
        <authorList>
            <consortium name="The Broad Institute Genomics Platform"/>
            <consortium name="The Broad Institute Genome Sequencing Center for Infectious Disease"/>
            <person name="Wu L."/>
            <person name="Ma J."/>
        </authorList>
    </citation>
    <scope>NUCLEOTIDE SEQUENCE [LARGE SCALE GENOMIC DNA]</scope>
    <source>
        <strain evidence="4">JCM 30846</strain>
    </source>
</reference>
<evidence type="ECO:0000259" key="2">
    <source>
        <dbReference type="Pfam" id="PF14016"/>
    </source>
</evidence>
<protein>
    <recommendedName>
        <fullName evidence="2">DUF4232 domain-containing protein</fullName>
    </recommendedName>
</protein>
<feature type="domain" description="DUF4232" evidence="2">
    <location>
        <begin position="150"/>
        <end position="280"/>
    </location>
</feature>
<dbReference type="InterPro" id="IPR025326">
    <property type="entry name" value="DUF4232"/>
</dbReference>
<feature type="compositionally biased region" description="Low complexity" evidence="1">
    <location>
        <begin position="268"/>
        <end position="294"/>
    </location>
</feature>
<dbReference type="Pfam" id="PF14016">
    <property type="entry name" value="DUF4232"/>
    <property type="match status" value="1"/>
</dbReference>